<dbReference type="Proteomes" id="UP000593571">
    <property type="component" value="Unassembled WGS sequence"/>
</dbReference>
<feature type="compositionally biased region" description="Basic and acidic residues" evidence="1">
    <location>
        <begin position="130"/>
        <end position="140"/>
    </location>
</feature>
<feature type="region of interest" description="Disordered" evidence="1">
    <location>
        <begin position="130"/>
        <end position="182"/>
    </location>
</feature>
<feature type="compositionally biased region" description="Basic residues" evidence="1">
    <location>
        <begin position="173"/>
        <end position="182"/>
    </location>
</feature>
<name>A0A7J8CIA9_ROUAE</name>
<sequence>MERDRPFNTGEALRLVGHIQKHRKVWERHWKTRIYGDREKRQDRGNNSSDDDDDDDDDNDDNDSNNSQHIKHLLPARQSFEHNYELTHSCNPHSCPVKQKLLLSHFTDEDTKSEGISDLPRVTVKKCRHREEKQRKDGWRNVEASFQPSKLHQGEMSSSSVIRVGPRFSDKSPHKRKTERRV</sequence>
<keyword evidence="3" id="KW-1185">Reference proteome</keyword>
<comment type="caution">
    <text evidence="2">The sequence shown here is derived from an EMBL/GenBank/DDBJ whole genome shotgun (WGS) entry which is preliminary data.</text>
</comment>
<evidence type="ECO:0000313" key="2">
    <source>
        <dbReference type="EMBL" id="KAF6410633.1"/>
    </source>
</evidence>
<gene>
    <name evidence="2" type="ORF">HJG63_009117</name>
</gene>
<reference evidence="2 3" key="1">
    <citation type="journal article" date="2020" name="Nature">
        <title>Six reference-quality genomes reveal evolution of bat adaptations.</title>
        <authorList>
            <person name="Jebb D."/>
            <person name="Huang Z."/>
            <person name="Pippel M."/>
            <person name="Hughes G.M."/>
            <person name="Lavrichenko K."/>
            <person name="Devanna P."/>
            <person name="Winkler S."/>
            <person name="Jermiin L.S."/>
            <person name="Skirmuntt E.C."/>
            <person name="Katzourakis A."/>
            <person name="Burkitt-Gray L."/>
            <person name="Ray D.A."/>
            <person name="Sullivan K.A.M."/>
            <person name="Roscito J.G."/>
            <person name="Kirilenko B.M."/>
            <person name="Davalos L.M."/>
            <person name="Corthals A.P."/>
            <person name="Power M.L."/>
            <person name="Jones G."/>
            <person name="Ransome R.D."/>
            <person name="Dechmann D.K.N."/>
            <person name="Locatelli A.G."/>
            <person name="Puechmaille S.J."/>
            <person name="Fedrigo O."/>
            <person name="Jarvis E.D."/>
            <person name="Hiller M."/>
            <person name="Vernes S.C."/>
            <person name="Myers E.W."/>
            <person name="Teeling E.C."/>
        </authorList>
    </citation>
    <scope>NUCLEOTIDE SEQUENCE [LARGE SCALE GENOMIC DNA]</scope>
    <source>
        <strain evidence="2">MRouAeg1</strain>
        <tissue evidence="2">Muscle</tissue>
    </source>
</reference>
<feature type="region of interest" description="Disordered" evidence="1">
    <location>
        <begin position="36"/>
        <end position="68"/>
    </location>
</feature>
<feature type="compositionally biased region" description="Polar residues" evidence="1">
    <location>
        <begin position="144"/>
        <end position="161"/>
    </location>
</feature>
<evidence type="ECO:0000256" key="1">
    <source>
        <dbReference type="SAM" id="MobiDB-lite"/>
    </source>
</evidence>
<dbReference type="EMBL" id="JACASE010000014">
    <property type="protein sequence ID" value="KAF6410633.1"/>
    <property type="molecule type" value="Genomic_DNA"/>
</dbReference>
<protein>
    <submittedName>
        <fullName evidence="2">Uncharacterized protein</fullName>
    </submittedName>
</protein>
<evidence type="ECO:0000313" key="3">
    <source>
        <dbReference type="Proteomes" id="UP000593571"/>
    </source>
</evidence>
<feature type="compositionally biased region" description="Acidic residues" evidence="1">
    <location>
        <begin position="49"/>
        <end position="63"/>
    </location>
</feature>
<accession>A0A7J8CIA9</accession>
<proteinExistence type="predicted"/>
<organism evidence="2 3">
    <name type="scientific">Rousettus aegyptiacus</name>
    <name type="common">Egyptian fruit bat</name>
    <name type="synonym">Pteropus aegyptiacus</name>
    <dbReference type="NCBI Taxonomy" id="9407"/>
    <lineage>
        <taxon>Eukaryota</taxon>
        <taxon>Metazoa</taxon>
        <taxon>Chordata</taxon>
        <taxon>Craniata</taxon>
        <taxon>Vertebrata</taxon>
        <taxon>Euteleostomi</taxon>
        <taxon>Mammalia</taxon>
        <taxon>Eutheria</taxon>
        <taxon>Laurasiatheria</taxon>
        <taxon>Chiroptera</taxon>
        <taxon>Yinpterochiroptera</taxon>
        <taxon>Pteropodoidea</taxon>
        <taxon>Pteropodidae</taxon>
        <taxon>Rousettinae</taxon>
        <taxon>Rousettus</taxon>
    </lineage>
</organism>
<dbReference type="AlphaFoldDB" id="A0A7J8CIA9"/>